<dbReference type="PANTHER" id="PTHR30625">
    <property type="entry name" value="PROTEIN TOLQ"/>
    <property type="match status" value="1"/>
</dbReference>
<evidence type="ECO:0000313" key="9">
    <source>
        <dbReference type="EMBL" id="PJR04780.1"/>
    </source>
</evidence>
<dbReference type="PANTHER" id="PTHR30625:SF17">
    <property type="entry name" value="TOLQ-RELATED"/>
    <property type="match status" value="1"/>
</dbReference>
<evidence type="ECO:0000313" key="10">
    <source>
        <dbReference type="Proteomes" id="UP000231960"/>
    </source>
</evidence>
<comment type="similarity">
    <text evidence="6">Belongs to the exbB/tolQ family.</text>
</comment>
<accession>A0A2M9R7E1</accession>
<dbReference type="RefSeq" id="WP_100678337.1">
    <property type="nucleotide sequence ID" value="NZ_JAJUJS010000007.1"/>
</dbReference>
<comment type="caution">
    <text evidence="9">The sequence shown here is derived from an EMBL/GenBank/DDBJ whole genome shotgun (WGS) entry which is preliminary data.</text>
</comment>
<keyword evidence="6" id="KW-0813">Transport</keyword>
<dbReference type="OrthoDB" id="4045at2"/>
<evidence type="ECO:0000256" key="5">
    <source>
        <dbReference type="ARBA" id="ARBA00023136"/>
    </source>
</evidence>
<evidence type="ECO:0000256" key="2">
    <source>
        <dbReference type="ARBA" id="ARBA00022475"/>
    </source>
</evidence>
<evidence type="ECO:0000259" key="8">
    <source>
        <dbReference type="Pfam" id="PF01618"/>
    </source>
</evidence>
<keyword evidence="3 7" id="KW-0812">Transmembrane</keyword>
<dbReference type="EMBL" id="NIPO01000001">
    <property type="protein sequence ID" value="PJR04780.1"/>
    <property type="molecule type" value="Genomic_DNA"/>
</dbReference>
<evidence type="ECO:0000256" key="4">
    <source>
        <dbReference type="ARBA" id="ARBA00022989"/>
    </source>
</evidence>
<evidence type="ECO:0000256" key="1">
    <source>
        <dbReference type="ARBA" id="ARBA00004651"/>
    </source>
</evidence>
<reference evidence="9 10" key="1">
    <citation type="submission" date="2017-06" db="EMBL/GenBank/DDBJ databases">
        <title>Description of Avrilella dinanensis gen. nov. sp. nov.</title>
        <authorList>
            <person name="Leyer C."/>
            <person name="Sassi M."/>
            <person name="Minet J."/>
            <person name="Kayal S."/>
            <person name="Cattoir V."/>
        </authorList>
    </citation>
    <scope>NUCLEOTIDE SEQUENCE [LARGE SCALE GENOMIC DNA]</scope>
    <source>
        <strain evidence="9 10">UR159</strain>
    </source>
</reference>
<dbReference type="InterPro" id="IPR002898">
    <property type="entry name" value="MotA_ExbB_proton_chnl"/>
</dbReference>
<keyword evidence="10" id="KW-1185">Reference proteome</keyword>
<feature type="transmembrane region" description="Helical" evidence="7">
    <location>
        <begin position="33"/>
        <end position="60"/>
    </location>
</feature>
<organism evidence="9 10">
    <name type="scientific">Avrilella dinanensis</name>
    <dbReference type="NCBI Taxonomy" id="2008672"/>
    <lineage>
        <taxon>Bacteria</taxon>
        <taxon>Pseudomonadati</taxon>
        <taxon>Bacteroidota</taxon>
        <taxon>Flavobacteriia</taxon>
        <taxon>Flavobacteriales</taxon>
        <taxon>Flavobacteriaceae</taxon>
        <taxon>Avrilella</taxon>
    </lineage>
</organism>
<evidence type="ECO:0000256" key="7">
    <source>
        <dbReference type="SAM" id="Phobius"/>
    </source>
</evidence>
<evidence type="ECO:0000256" key="3">
    <source>
        <dbReference type="ARBA" id="ARBA00022692"/>
    </source>
</evidence>
<dbReference type="Proteomes" id="UP000231960">
    <property type="component" value="Unassembled WGS sequence"/>
</dbReference>
<comment type="subcellular location">
    <subcellularLocation>
        <location evidence="1">Cell membrane</location>
        <topology evidence="1">Multi-pass membrane protein</topology>
    </subcellularLocation>
    <subcellularLocation>
        <location evidence="6">Membrane</location>
        <topology evidence="6">Multi-pass membrane protein</topology>
    </subcellularLocation>
</comment>
<dbReference type="GO" id="GO:0017038">
    <property type="term" value="P:protein import"/>
    <property type="evidence" value="ECO:0007669"/>
    <property type="project" value="TreeGrafter"/>
</dbReference>
<dbReference type="AlphaFoldDB" id="A0A2M9R7E1"/>
<gene>
    <name evidence="9" type="ORF">CDL10_09680</name>
</gene>
<keyword evidence="5 7" id="KW-0472">Membrane</keyword>
<keyword evidence="4 7" id="KW-1133">Transmembrane helix</keyword>
<feature type="transmembrane region" description="Helical" evidence="7">
    <location>
        <begin position="142"/>
        <end position="166"/>
    </location>
</feature>
<dbReference type="GO" id="GO:0005886">
    <property type="term" value="C:plasma membrane"/>
    <property type="evidence" value="ECO:0007669"/>
    <property type="project" value="UniProtKB-SubCell"/>
</dbReference>
<feature type="domain" description="MotA/TolQ/ExbB proton channel" evidence="8">
    <location>
        <begin position="100"/>
        <end position="222"/>
    </location>
</feature>
<dbReference type="InterPro" id="IPR050790">
    <property type="entry name" value="ExbB/TolQ_transport"/>
</dbReference>
<dbReference type="Pfam" id="PF01618">
    <property type="entry name" value="MotA_ExbB"/>
    <property type="match status" value="1"/>
</dbReference>
<feature type="transmembrane region" description="Helical" evidence="7">
    <location>
        <begin position="186"/>
        <end position="210"/>
    </location>
</feature>
<keyword evidence="6" id="KW-0653">Protein transport</keyword>
<sequence length="236" mass="25766">MQDTAQVVNDSLNQAVNAMNGTPAESETKLIDIIFSGGIIGQILMVIIFIMLFIAIYLYIERWLVIKKTTKSDNDFINQVKILLSQGKIDEAKMFCKSSNSSAARMIEKGISRIGKPIEDINMAMENQGNQEVYKLEKNLNILATLSGAGPMTGFLGTVVGMVMAFHEMAEQGGAKINMGVLAEGVYTAMMTTVFGLIVGIIAYVGYNVLVGKISRFGQKLENEAAMFFDLLNEPA</sequence>
<protein>
    <submittedName>
        <fullName evidence="9">Biopolymer transporter ExbB</fullName>
    </submittedName>
</protein>
<evidence type="ECO:0000256" key="6">
    <source>
        <dbReference type="RuleBase" id="RU004057"/>
    </source>
</evidence>
<proteinExistence type="inferred from homology"/>
<keyword evidence="2" id="KW-1003">Cell membrane</keyword>
<name>A0A2M9R7E1_9FLAO</name>